<dbReference type="PROSITE" id="PS51986">
    <property type="entry name" value="GS_BETA_GRASP"/>
    <property type="match status" value="1"/>
</dbReference>
<dbReference type="GO" id="GO:0005524">
    <property type="term" value="F:ATP binding"/>
    <property type="evidence" value="ECO:0007669"/>
    <property type="project" value="UniProtKB-KW"/>
</dbReference>
<evidence type="ECO:0000259" key="11">
    <source>
        <dbReference type="PROSITE" id="PS51987"/>
    </source>
</evidence>
<dbReference type="InterPro" id="IPR008147">
    <property type="entry name" value="Gln_synt_N"/>
</dbReference>
<keyword evidence="13" id="KW-1185">Reference proteome</keyword>
<dbReference type="Gene3D" id="3.10.20.70">
    <property type="entry name" value="Glutamine synthetase, N-terminal domain"/>
    <property type="match status" value="1"/>
</dbReference>
<dbReference type="PANTHER" id="PTHR20852">
    <property type="entry name" value="GLUTAMINE SYNTHETASE"/>
    <property type="match status" value="1"/>
</dbReference>
<dbReference type="Pfam" id="PF00120">
    <property type="entry name" value="Gln-synt_C"/>
    <property type="match status" value="1"/>
</dbReference>
<evidence type="ECO:0000313" key="12">
    <source>
        <dbReference type="EMBL" id="GMI46086.1"/>
    </source>
</evidence>
<evidence type="ECO:0000256" key="6">
    <source>
        <dbReference type="ARBA" id="ARBA00049436"/>
    </source>
</evidence>
<comment type="similarity">
    <text evidence="1 7 8">Belongs to the glutamine synthetase family.</text>
</comment>
<dbReference type="SUPFAM" id="SSF55931">
    <property type="entry name" value="Glutamine synthetase/guanido kinase"/>
    <property type="match status" value="1"/>
</dbReference>
<proteinExistence type="inferred from homology"/>
<keyword evidence="5 9" id="KW-0067">ATP-binding</keyword>
<evidence type="ECO:0000256" key="1">
    <source>
        <dbReference type="ARBA" id="ARBA00009897"/>
    </source>
</evidence>
<evidence type="ECO:0000313" key="13">
    <source>
        <dbReference type="Proteomes" id="UP001165065"/>
    </source>
</evidence>
<evidence type="ECO:0000256" key="5">
    <source>
        <dbReference type="ARBA" id="ARBA00022840"/>
    </source>
</evidence>
<dbReference type="FunFam" id="3.30.590.10:FF:000004">
    <property type="entry name" value="Glutamine synthetase"/>
    <property type="match status" value="1"/>
</dbReference>
<keyword evidence="4 9" id="KW-0547">Nucleotide-binding</keyword>
<dbReference type="OrthoDB" id="1936100at2759"/>
<comment type="caution">
    <text evidence="12">The sequence shown here is derived from an EMBL/GenBank/DDBJ whole genome shotgun (WGS) entry which is preliminary data.</text>
</comment>
<accession>A0A9W7GJW4</accession>
<dbReference type="PROSITE" id="PS00180">
    <property type="entry name" value="GLNA_1"/>
    <property type="match status" value="1"/>
</dbReference>
<dbReference type="SMART" id="SM01230">
    <property type="entry name" value="Gln-synt_C"/>
    <property type="match status" value="1"/>
</dbReference>
<dbReference type="InterPro" id="IPR008146">
    <property type="entry name" value="Gln_synth_cat_dom"/>
</dbReference>
<organism evidence="12 13">
    <name type="scientific">Triparma columacea</name>
    <dbReference type="NCBI Taxonomy" id="722753"/>
    <lineage>
        <taxon>Eukaryota</taxon>
        <taxon>Sar</taxon>
        <taxon>Stramenopiles</taxon>
        <taxon>Ochrophyta</taxon>
        <taxon>Bolidophyceae</taxon>
        <taxon>Parmales</taxon>
        <taxon>Triparmaceae</taxon>
        <taxon>Triparma</taxon>
    </lineage>
</organism>
<evidence type="ECO:0000256" key="8">
    <source>
        <dbReference type="RuleBase" id="RU000384"/>
    </source>
</evidence>
<dbReference type="GO" id="GO:0004356">
    <property type="term" value="F:glutamine synthetase activity"/>
    <property type="evidence" value="ECO:0007669"/>
    <property type="project" value="UniProtKB-EC"/>
</dbReference>
<dbReference type="InterPro" id="IPR036651">
    <property type="entry name" value="Gln_synt_N_sf"/>
</dbReference>
<evidence type="ECO:0000256" key="9">
    <source>
        <dbReference type="RuleBase" id="RU004356"/>
    </source>
</evidence>
<dbReference type="PROSITE" id="PS51987">
    <property type="entry name" value="GS_CATALYTIC"/>
    <property type="match status" value="1"/>
</dbReference>
<feature type="domain" description="GS catalytic" evidence="11">
    <location>
        <begin position="72"/>
        <end position="310"/>
    </location>
</feature>
<dbReference type="InterPro" id="IPR027302">
    <property type="entry name" value="Gln_synth_N_conserv_site"/>
</dbReference>
<dbReference type="AlphaFoldDB" id="A0A9W7GJW4"/>
<feature type="non-terminal residue" evidence="12">
    <location>
        <position position="310"/>
    </location>
</feature>
<dbReference type="EC" id="6.3.1.2" evidence="2 9"/>
<gene>
    <name evidence="12" type="ORF">TrCOL_g271</name>
</gene>
<evidence type="ECO:0000256" key="7">
    <source>
        <dbReference type="PROSITE-ProRule" id="PRU01330"/>
    </source>
</evidence>
<dbReference type="Gene3D" id="3.30.590.10">
    <property type="entry name" value="Glutamine synthetase/guanido kinase, catalytic domain"/>
    <property type="match status" value="1"/>
</dbReference>
<dbReference type="PANTHER" id="PTHR20852:SF57">
    <property type="entry name" value="GLUTAMINE SYNTHETASE 2 CYTOPLASMIC"/>
    <property type="match status" value="1"/>
</dbReference>
<evidence type="ECO:0000256" key="4">
    <source>
        <dbReference type="ARBA" id="ARBA00022741"/>
    </source>
</evidence>
<dbReference type="EMBL" id="BRYA01001715">
    <property type="protein sequence ID" value="GMI46086.1"/>
    <property type="molecule type" value="Genomic_DNA"/>
</dbReference>
<comment type="catalytic activity">
    <reaction evidence="6 9">
        <text>L-glutamate + NH4(+) + ATP = L-glutamine + ADP + phosphate + H(+)</text>
        <dbReference type="Rhea" id="RHEA:16169"/>
        <dbReference type="ChEBI" id="CHEBI:15378"/>
        <dbReference type="ChEBI" id="CHEBI:28938"/>
        <dbReference type="ChEBI" id="CHEBI:29985"/>
        <dbReference type="ChEBI" id="CHEBI:30616"/>
        <dbReference type="ChEBI" id="CHEBI:43474"/>
        <dbReference type="ChEBI" id="CHEBI:58359"/>
        <dbReference type="ChEBI" id="CHEBI:456216"/>
        <dbReference type="EC" id="6.3.1.2"/>
    </reaction>
</comment>
<dbReference type="SUPFAM" id="SSF54368">
    <property type="entry name" value="Glutamine synthetase, N-terminal domain"/>
    <property type="match status" value="1"/>
</dbReference>
<dbReference type="InterPro" id="IPR050292">
    <property type="entry name" value="Glutamine_Synthetase"/>
</dbReference>
<evidence type="ECO:0000259" key="10">
    <source>
        <dbReference type="PROSITE" id="PS51986"/>
    </source>
</evidence>
<protein>
    <recommendedName>
        <fullName evidence="2 9">Glutamine synthetase</fullName>
        <ecNumber evidence="2 9">6.3.1.2</ecNumber>
    </recommendedName>
</protein>
<dbReference type="InterPro" id="IPR027303">
    <property type="entry name" value="Gln_synth_gly_rich_site"/>
</dbReference>
<dbReference type="Proteomes" id="UP001165065">
    <property type="component" value="Unassembled WGS sequence"/>
</dbReference>
<keyword evidence="3 9" id="KW-0436">Ligase</keyword>
<feature type="non-terminal residue" evidence="12">
    <location>
        <position position="1"/>
    </location>
</feature>
<dbReference type="PROSITE" id="PS00181">
    <property type="entry name" value="GLNA_ATP"/>
    <property type="match status" value="1"/>
</dbReference>
<evidence type="ECO:0000256" key="2">
    <source>
        <dbReference type="ARBA" id="ARBA00012937"/>
    </source>
</evidence>
<evidence type="ECO:0000256" key="3">
    <source>
        <dbReference type="ARBA" id="ARBA00022598"/>
    </source>
</evidence>
<dbReference type="GO" id="GO:0005737">
    <property type="term" value="C:cytoplasm"/>
    <property type="evidence" value="ECO:0007669"/>
    <property type="project" value="TreeGrafter"/>
</dbReference>
<sequence length="310" mass="33763">AAPASVEELPVWNYDGSSTGQAPGDDSEVLLKPCAIFNDPFRGAPHILVMCSCHLPDVNAPQGLGAPIPTNTRSAAADIFEKIKSTEPWFGIEQEYTLFEADGKTPFGWPKGGMPGPQGPYYCSVGTENAFGRPIVEAHYSACMFAGVTIAGINGEVMPGQWEYQIGPCTGIDSGDHVWMSRYILLRVCEQFGVIVSWDPKPIPGDWNGAGCHTNFSTKEMREEGGYAKIIEALERLGAPGKQEEHIAAYDPNGGEDNKRRLTGLHETAGIEKFTYGVANRGCSARIPRMTEKEQKGYFEDRRPASNMDP</sequence>
<dbReference type="InterPro" id="IPR014746">
    <property type="entry name" value="Gln_synth/guanido_kin_cat_dom"/>
</dbReference>
<reference evidence="13" key="1">
    <citation type="journal article" date="2023" name="Commun. Biol.">
        <title>Genome analysis of Parmales, the sister group of diatoms, reveals the evolutionary specialization of diatoms from phago-mixotrophs to photoautotrophs.</title>
        <authorList>
            <person name="Ban H."/>
            <person name="Sato S."/>
            <person name="Yoshikawa S."/>
            <person name="Yamada K."/>
            <person name="Nakamura Y."/>
            <person name="Ichinomiya M."/>
            <person name="Sato N."/>
            <person name="Blanc-Mathieu R."/>
            <person name="Endo H."/>
            <person name="Kuwata A."/>
            <person name="Ogata H."/>
        </authorList>
    </citation>
    <scope>NUCLEOTIDE SEQUENCE [LARGE SCALE GENOMIC DNA]</scope>
</reference>
<dbReference type="GO" id="GO:0006542">
    <property type="term" value="P:glutamine biosynthetic process"/>
    <property type="evidence" value="ECO:0007669"/>
    <property type="project" value="InterPro"/>
</dbReference>
<name>A0A9W7GJW4_9STRA</name>
<feature type="domain" description="GS beta-grasp" evidence="10">
    <location>
        <begin position="1"/>
        <end position="58"/>
    </location>
</feature>